<proteinExistence type="inferred from homology"/>
<dbReference type="EMBL" id="FNNO01000011">
    <property type="protein sequence ID" value="SDX22933.1"/>
    <property type="molecule type" value="Genomic_DNA"/>
</dbReference>
<dbReference type="GO" id="GO:0004519">
    <property type="term" value="F:endonuclease activity"/>
    <property type="evidence" value="ECO:0007669"/>
    <property type="project" value="InterPro"/>
</dbReference>
<dbReference type="GO" id="GO:0003677">
    <property type="term" value="F:DNA binding"/>
    <property type="evidence" value="ECO:0007669"/>
    <property type="project" value="InterPro"/>
</dbReference>
<dbReference type="InterPro" id="IPR002052">
    <property type="entry name" value="DNA_methylase_N6_adenine_CS"/>
</dbReference>
<dbReference type="InterPro" id="IPR002941">
    <property type="entry name" value="DNA_methylase_N4/N6"/>
</dbReference>
<dbReference type="Pfam" id="PF01555">
    <property type="entry name" value="N6_N4_Mtase"/>
    <property type="match status" value="1"/>
</dbReference>
<name>A0A8X8IDY8_9BACT</name>
<keyword evidence="3" id="KW-0808">Transferase</keyword>
<dbReference type="GO" id="GO:0032259">
    <property type="term" value="P:methylation"/>
    <property type="evidence" value="ECO:0007669"/>
    <property type="project" value="UniProtKB-KW"/>
</dbReference>
<evidence type="ECO:0000313" key="7">
    <source>
        <dbReference type="EMBL" id="SDX22933.1"/>
    </source>
</evidence>
<gene>
    <name evidence="7" type="ORF">SAMN05444410_11167</name>
</gene>
<dbReference type="EC" id="2.1.1.-" evidence="4"/>
<dbReference type="SUPFAM" id="SSF53335">
    <property type="entry name" value="S-adenosyl-L-methionine-dependent methyltransferases"/>
    <property type="match status" value="1"/>
</dbReference>
<evidence type="ECO:0000313" key="8">
    <source>
        <dbReference type="Proteomes" id="UP000198711"/>
    </source>
</evidence>
<keyword evidence="8" id="KW-1185">Reference proteome</keyword>
<feature type="domain" description="Restriction endonuclease type IV Mrr" evidence="6">
    <location>
        <begin position="334"/>
        <end position="432"/>
    </location>
</feature>
<organism evidence="7 8">
    <name type="scientific">Hydrobacter penzbergensis</name>
    <dbReference type="NCBI Taxonomy" id="1235997"/>
    <lineage>
        <taxon>Bacteria</taxon>
        <taxon>Pseudomonadati</taxon>
        <taxon>Bacteroidota</taxon>
        <taxon>Chitinophagia</taxon>
        <taxon>Chitinophagales</taxon>
        <taxon>Chitinophagaceae</taxon>
        <taxon>Hydrobacter</taxon>
    </lineage>
</organism>
<dbReference type="AlphaFoldDB" id="A0A8X8IDY8"/>
<feature type="domain" description="DNA methylase N-4/N-6" evidence="5">
    <location>
        <begin position="13"/>
        <end position="293"/>
    </location>
</feature>
<dbReference type="Proteomes" id="UP000198711">
    <property type="component" value="Unassembled WGS sequence"/>
</dbReference>
<accession>A0A8X8IDY8</accession>
<dbReference type="InterPro" id="IPR029063">
    <property type="entry name" value="SAM-dependent_MTases_sf"/>
</dbReference>
<evidence type="ECO:0000259" key="5">
    <source>
        <dbReference type="Pfam" id="PF01555"/>
    </source>
</evidence>
<dbReference type="InterPro" id="IPR007560">
    <property type="entry name" value="Restrct_endonuc_IV_Mrr"/>
</dbReference>
<comment type="caution">
    <text evidence="7">The sequence shown here is derived from an EMBL/GenBank/DDBJ whole genome shotgun (WGS) entry which is preliminary data.</text>
</comment>
<evidence type="ECO:0000256" key="4">
    <source>
        <dbReference type="RuleBase" id="RU362026"/>
    </source>
</evidence>
<protein>
    <recommendedName>
        <fullName evidence="4">Methyltransferase</fullName>
        <ecNumber evidence="4">2.1.1.-</ecNumber>
    </recommendedName>
</protein>
<sequence length="483" mass="55117">MEVLRKYIKDESIDLCYIDPPFNSKRNYNQIYNNIGKEDKAQAQAFVDTWEWDIHADQGYKEILDNYNNVFTKQSIALIQGIEGVLGRGSLLAYLVSMTLRIAEIYRVLKPTGSFYLHCDPTASHYLKLVLDGIFCTRGGDFRNEIIWCYTGPGSPGMRQFMRKHDVIFWYNKSNTWIFNRDEVRVEHSKKTKENYKKGLIGSGFVEADHKIHERGKVPEDWWQMAIAPRGKEYLGYPTQKPEALLERIIKASSNEGDVILDAYCGCGTSVAVAERLNRGWIGIDITYQSISLILKRLEEHFGKSALDNIKLNGAPKDFASAEALAHKKDDRTRKEFEKWAILTYSKNKAIINEKKGGDGGIDGIAYTVIGYENNKYATEQILFSVKSNHTLTPSVIRDLNGTIEREKSAMGILITLYPMPNLTKEAKKYGTYKNELFDHIYPKIEVVCIQDILDGKTLNISTTADVLKEAELKKNNMQPKLF</sequence>
<dbReference type="GO" id="GO:0008170">
    <property type="term" value="F:N-methyltransferase activity"/>
    <property type="evidence" value="ECO:0007669"/>
    <property type="project" value="InterPro"/>
</dbReference>
<dbReference type="RefSeq" id="WP_092724513.1">
    <property type="nucleotide sequence ID" value="NZ_FNNO01000011.1"/>
</dbReference>
<evidence type="ECO:0000256" key="3">
    <source>
        <dbReference type="ARBA" id="ARBA00022679"/>
    </source>
</evidence>
<reference evidence="7 8" key="1">
    <citation type="submission" date="2016-10" db="EMBL/GenBank/DDBJ databases">
        <authorList>
            <person name="Varghese N."/>
            <person name="Submissions S."/>
        </authorList>
    </citation>
    <scope>NUCLEOTIDE SEQUENCE [LARGE SCALE GENOMIC DNA]</scope>
    <source>
        <strain evidence="7 8">DSM 25353</strain>
    </source>
</reference>
<evidence type="ECO:0000259" key="6">
    <source>
        <dbReference type="Pfam" id="PF04471"/>
    </source>
</evidence>
<dbReference type="Gene3D" id="3.40.1350.10">
    <property type="match status" value="1"/>
</dbReference>
<evidence type="ECO:0000256" key="2">
    <source>
        <dbReference type="ARBA" id="ARBA00022603"/>
    </source>
</evidence>
<evidence type="ECO:0000256" key="1">
    <source>
        <dbReference type="ARBA" id="ARBA00006594"/>
    </source>
</evidence>
<dbReference type="InterPro" id="IPR011856">
    <property type="entry name" value="tRNA_endonuc-like_dom_sf"/>
</dbReference>
<dbReference type="Pfam" id="PF04471">
    <property type="entry name" value="Mrr_cat"/>
    <property type="match status" value="1"/>
</dbReference>
<comment type="similarity">
    <text evidence="1 4">Belongs to the N(4)/N(6)-methyltransferase family.</text>
</comment>
<dbReference type="Gene3D" id="3.40.50.150">
    <property type="entry name" value="Vaccinia Virus protein VP39"/>
    <property type="match status" value="1"/>
</dbReference>
<keyword evidence="2" id="KW-0489">Methyltransferase</keyword>
<dbReference type="GO" id="GO:0009307">
    <property type="term" value="P:DNA restriction-modification system"/>
    <property type="evidence" value="ECO:0007669"/>
    <property type="project" value="InterPro"/>
</dbReference>
<dbReference type="PROSITE" id="PS00092">
    <property type="entry name" value="N6_MTASE"/>
    <property type="match status" value="1"/>
</dbReference>
<dbReference type="PRINTS" id="PR00508">
    <property type="entry name" value="S21N4MTFRASE"/>
</dbReference>
<dbReference type="InterPro" id="IPR001091">
    <property type="entry name" value="RM_Methyltransferase"/>
</dbReference>